<evidence type="ECO:0000256" key="1">
    <source>
        <dbReference type="SAM" id="MobiDB-lite"/>
    </source>
</evidence>
<reference evidence="3" key="1">
    <citation type="submission" date="2015-05" db="EMBL/GenBank/DDBJ databases">
        <authorList>
            <person name="Fogelqvist Johan"/>
        </authorList>
    </citation>
    <scope>NUCLEOTIDE SEQUENCE [LARGE SCALE GENOMIC DNA]</scope>
</reference>
<proteinExistence type="predicted"/>
<dbReference type="AlphaFoldDB" id="A0A0G4KPL2"/>
<gene>
    <name evidence="2" type="ORF">BN1723_009444</name>
</gene>
<name>A0A0G4KPL2_VERLO</name>
<protein>
    <submittedName>
        <fullName evidence="2">Uncharacterized protein</fullName>
    </submittedName>
</protein>
<accession>A0A0G4KPL2</accession>
<evidence type="ECO:0000313" key="2">
    <source>
        <dbReference type="EMBL" id="CRK11631.1"/>
    </source>
</evidence>
<organism evidence="2 3">
    <name type="scientific">Verticillium longisporum</name>
    <name type="common">Verticillium dahliae var. longisporum</name>
    <dbReference type="NCBI Taxonomy" id="100787"/>
    <lineage>
        <taxon>Eukaryota</taxon>
        <taxon>Fungi</taxon>
        <taxon>Dikarya</taxon>
        <taxon>Ascomycota</taxon>
        <taxon>Pezizomycotina</taxon>
        <taxon>Sordariomycetes</taxon>
        <taxon>Hypocreomycetidae</taxon>
        <taxon>Glomerellales</taxon>
        <taxon>Plectosphaerellaceae</taxon>
        <taxon>Verticillium</taxon>
    </lineage>
</organism>
<evidence type="ECO:0000313" key="3">
    <source>
        <dbReference type="Proteomes" id="UP000045706"/>
    </source>
</evidence>
<dbReference type="Proteomes" id="UP000045706">
    <property type="component" value="Unassembled WGS sequence"/>
</dbReference>
<dbReference type="EMBL" id="CVQI01002336">
    <property type="protein sequence ID" value="CRK11631.1"/>
    <property type="molecule type" value="Genomic_DNA"/>
</dbReference>
<sequence>MKMHRGFRIPTGEGLDGSKMSDITTEIPSYGVQISVIVSRASTEFSGSRLNLQQHRFFKNNKGTCGFRPTTARAAPVTRATVG</sequence>
<feature type="region of interest" description="Disordered" evidence="1">
    <location>
        <begin position="1"/>
        <end position="20"/>
    </location>
</feature>